<dbReference type="EC" id="4.1.1.28" evidence="8"/>
<dbReference type="InterPro" id="IPR010977">
    <property type="entry name" value="Aromatic_deC"/>
</dbReference>
<protein>
    <submittedName>
        <fullName evidence="8">Aromatic-L-amino-acid decarboxylase</fullName>
        <ecNumber evidence="8">4.1.1.28</ecNumber>
    </submittedName>
</protein>
<comment type="cofactor">
    <cofactor evidence="1 6 7">
        <name>pyridoxal 5'-phosphate</name>
        <dbReference type="ChEBI" id="CHEBI:597326"/>
    </cofactor>
</comment>
<dbReference type="InterPro" id="IPR015422">
    <property type="entry name" value="PyrdxlP-dep_Trfase_small"/>
</dbReference>
<keyword evidence="5 7" id="KW-0456">Lyase</keyword>
<keyword evidence="4 6" id="KW-0663">Pyridoxal phosphate</keyword>
<evidence type="ECO:0000256" key="2">
    <source>
        <dbReference type="ARBA" id="ARBA00009533"/>
    </source>
</evidence>
<gene>
    <name evidence="8" type="ORF">HDG41_005071</name>
</gene>
<dbReference type="GO" id="GO:0030170">
    <property type="term" value="F:pyridoxal phosphate binding"/>
    <property type="evidence" value="ECO:0007669"/>
    <property type="project" value="InterPro"/>
</dbReference>
<evidence type="ECO:0000313" key="8">
    <source>
        <dbReference type="EMBL" id="MBB5402985.1"/>
    </source>
</evidence>
<comment type="caution">
    <text evidence="8">The sequence shown here is derived from an EMBL/GenBank/DDBJ whole genome shotgun (WGS) entry which is preliminary data.</text>
</comment>
<organism evidence="8 9">
    <name type="scientific">Paraburkholderia youngii</name>
    <dbReference type="NCBI Taxonomy" id="2782701"/>
    <lineage>
        <taxon>Bacteria</taxon>
        <taxon>Pseudomonadati</taxon>
        <taxon>Pseudomonadota</taxon>
        <taxon>Betaproteobacteria</taxon>
        <taxon>Burkholderiales</taxon>
        <taxon>Burkholderiaceae</taxon>
        <taxon>Paraburkholderia</taxon>
    </lineage>
</organism>
<evidence type="ECO:0000313" key="9">
    <source>
        <dbReference type="Proteomes" id="UP000592820"/>
    </source>
</evidence>
<evidence type="ECO:0000256" key="6">
    <source>
        <dbReference type="PIRSR" id="PIRSR602129-50"/>
    </source>
</evidence>
<dbReference type="Proteomes" id="UP000592820">
    <property type="component" value="Unassembled WGS sequence"/>
</dbReference>
<dbReference type="Gene3D" id="3.40.640.10">
    <property type="entry name" value="Type I PLP-dependent aspartate aminotransferase-like (Major domain)"/>
    <property type="match status" value="1"/>
</dbReference>
<evidence type="ECO:0000256" key="5">
    <source>
        <dbReference type="ARBA" id="ARBA00023239"/>
    </source>
</evidence>
<dbReference type="RefSeq" id="WP_184227503.1">
    <property type="nucleotide sequence ID" value="NZ_JACHDE010000011.1"/>
</dbReference>
<dbReference type="InterPro" id="IPR015421">
    <property type="entry name" value="PyrdxlP-dep_Trfase_major"/>
</dbReference>
<keyword evidence="3" id="KW-0210">Decarboxylase</keyword>
<proteinExistence type="inferred from homology"/>
<dbReference type="AlphaFoldDB" id="A0A7W8LAA2"/>
<evidence type="ECO:0000256" key="4">
    <source>
        <dbReference type="ARBA" id="ARBA00022898"/>
    </source>
</evidence>
<evidence type="ECO:0000256" key="7">
    <source>
        <dbReference type="RuleBase" id="RU000382"/>
    </source>
</evidence>
<dbReference type="Pfam" id="PF00282">
    <property type="entry name" value="Pyridoxal_deC"/>
    <property type="match status" value="1"/>
</dbReference>
<dbReference type="Gene3D" id="3.90.1150.10">
    <property type="entry name" value="Aspartate Aminotransferase, domain 1"/>
    <property type="match status" value="1"/>
</dbReference>
<dbReference type="InterPro" id="IPR002129">
    <property type="entry name" value="PyrdxlP-dep_de-COase"/>
</dbReference>
<dbReference type="GO" id="GO:0019752">
    <property type="term" value="P:carboxylic acid metabolic process"/>
    <property type="evidence" value="ECO:0007669"/>
    <property type="project" value="InterPro"/>
</dbReference>
<evidence type="ECO:0000256" key="3">
    <source>
        <dbReference type="ARBA" id="ARBA00022793"/>
    </source>
</evidence>
<dbReference type="GO" id="GO:0004058">
    <property type="term" value="F:aromatic-L-amino-acid decarboxylase activity"/>
    <property type="evidence" value="ECO:0007669"/>
    <property type="project" value="UniProtKB-EC"/>
</dbReference>
<evidence type="ECO:0000256" key="1">
    <source>
        <dbReference type="ARBA" id="ARBA00001933"/>
    </source>
</evidence>
<dbReference type="PANTHER" id="PTHR11999:SF70">
    <property type="entry name" value="MIP05841P"/>
    <property type="match status" value="1"/>
</dbReference>
<name>A0A7W8LAA2_9BURK</name>
<sequence length="466" mass="50092">MKLDGSAKPAGLTPTAELLQDAGQRALAYVQAVHDRPVTVSTHALRGLNEFRHSLPDAGLDAREVLRRLDEAGSPATIATTGGRYFGLVIGGALPATIAANWLATAWDQNACFRWTSPISATLEDVALRWIGDLFGLPDDIGGAFVTGASMANFAALAAARHALLSRLGWDVEAKGLYGAPELRVVVSKETHVTVSKALSMLGLGRERVIVVPTDHQGRMRVSELPELDEKTIVCIQAGNVNTGDFDPARQICRLARKAGAWVHVDGAFGLWALANRQFDNLTDGVAEADSWATDGHKWLNVPYDNGIVLVRRAATLRAAMSLNAAYLAEGDATDREPSHYTPESSRRARGVDIWAALLTLGRDGVAGLVERTCRYARMFAQGLQASGFEILNRVVLNQVLVSFGTPEMTRAVINRLQAEGICWCGGTVWQGRVAMRISVSSWATTDTDVQTSLRAMIRAAQAGVA</sequence>
<dbReference type="SUPFAM" id="SSF53383">
    <property type="entry name" value="PLP-dependent transferases"/>
    <property type="match status" value="1"/>
</dbReference>
<accession>A0A7W8LAA2</accession>
<reference evidence="8 9" key="1">
    <citation type="submission" date="2020-08" db="EMBL/GenBank/DDBJ databases">
        <title>Genomic Encyclopedia of Type Strains, Phase IV (KMG-V): Genome sequencing to study the core and pangenomes of soil and plant-associated prokaryotes.</title>
        <authorList>
            <person name="Whitman W."/>
        </authorList>
    </citation>
    <scope>NUCLEOTIDE SEQUENCE [LARGE SCALE GENOMIC DNA]</scope>
    <source>
        <strain evidence="8 9">JPY162</strain>
    </source>
</reference>
<dbReference type="PANTHER" id="PTHR11999">
    <property type="entry name" value="GROUP II PYRIDOXAL-5-PHOSPHATE DECARBOXYLASE"/>
    <property type="match status" value="1"/>
</dbReference>
<dbReference type="EMBL" id="JACHDE010000011">
    <property type="protein sequence ID" value="MBB5402985.1"/>
    <property type="molecule type" value="Genomic_DNA"/>
</dbReference>
<feature type="modified residue" description="N6-(pyridoxal phosphate)lysine" evidence="6">
    <location>
        <position position="298"/>
    </location>
</feature>
<comment type="similarity">
    <text evidence="2 7">Belongs to the group II decarboxylase family.</text>
</comment>
<dbReference type="InterPro" id="IPR015424">
    <property type="entry name" value="PyrdxlP-dep_Trfase"/>
</dbReference>